<accession>A0A512BJH7</accession>
<dbReference type="PANTHER" id="PTHR38436">
    <property type="entry name" value="POLYKETIDE CYCLASE SNOAL-LIKE DOMAIN"/>
    <property type="match status" value="1"/>
</dbReference>
<evidence type="ECO:0008006" key="4">
    <source>
        <dbReference type="Google" id="ProtNLM"/>
    </source>
</evidence>
<dbReference type="InterPro" id="IPR009959">
    <property type="entry name" value="Cyclase_SnoaL-like"/>
</dbReference>
<dbReference type="AlphaFoldDB" id="A0A512BJH7"/>
<feature type="compositionally biased region" description="Polar residues" evidence="1">
    <location>
        <begin position="20"/>
        <end position="31"/>
    </location>
</feature>
<comment type="caution">
    <text evidence="2">The sequence shown here is derived from an EMBL/GenBank/DDBJ whole genome shotgun (WGS) entry which is preliminary data.</text>
</comment>
<evidence type="ECO:0000313" key="3">
    <source>
        <dbReference type="Proteomes" id="UP000321513"/>
    </source>
</evidence>
<dbReference type="SUPFAM" id="SSF54427">
    <property type="entry name" value="NTF2-like"/>
    <property type="match status" value="1"/>
</dbReference>
<dbReference type="Gene3D" id="3.10.450.50">
    <property type="match status" value="1"/>
</dbReference>
<proteinExistence type="predicted"/>
<gene>
    <name evidence="2" type="ORF">SAE01_46150</name>
</gene>
<dbReference type="Pfam" id="PF07366">
    <property type="entry name" value="SnoaL"/>
    <property type="match status" value="1"/>
</dbReference>
<dbReference type="Proteomes" id="UP000321513">
    <property type="component" value="Unassembled WGS sequence"/>
</dbReference>
<protein>
    <recommendedName>
        <fullName evidence="4">SnoaL-like domain-containing protein</fullName>
    </recommendedName>
</protein>
<dbReference type="EMBL" id="BJYT01000040">
    <property type="protein sequence ID" value="GEO12119.1"/>
    <property type="molecule type" value="Genomic_DNA"/>
</dbReference>
<dbReference type="InterPro" id="IPR032710">
    <property type="entry name" value="NTF2-like_dom_sf"/>
</dbReference>
<name>A0A512BJH7_9BACT</name>
<organism evidence="2 3">
    <name type="scientific">Segetibacter aerophilus</name>
    <dbReference type="NCBI Taxonomy" id="670293"/>
    <lineage>
        <taxon>Bacteria</taxon>
        <taxon>Pseudomonadati</taxon>
        <taxon>Bacteroidota</taxon>
        <taxon>Chitinophagia</taxon>
        <taxon>Chitinophagales</taxon>
        <taxon>Chitinophagaceae</taxon>
        <taxon>Segetibacter</taxon>
    </lineage>
</organism>
<feature type="compositionally biased region" description="Polar residues" evidence="1">
    <location>
        <begin position="1"/>
        <end position="12"/>
    </location>
</feature>
<feature type="region of interest" description="Disordered" evidence="1">
    <location>
        <begin position="1"/>
        <end position="41"/>
    </location>
</feature>
<sequence>MILLTACNTGTKNGAPDSDSAANVSTPGTSSDEGKEERNKQVAMDATKAVINNNPDEAFKNMASDAIDYNDGSGPATKGLDSIRAGMKMWMSNVQDYKGDNLEALADGNKVMIYGDWSGKFKGDFMGMKTAGKSFKVKDVDIFTFNDEGKIKEHRSVQSMSTLFAPAGPGK</sequence>
<evidence type="ECO:0000256" key="1">
    <source>
        <dbReference type="SAM" id="MobiDB-lite"/>
    </source>
</evidence>
<dbReference type="GO" id="GO:0030638">
    <property type="term" value="P:polyketide metabolic process"/>
    <property type="evidence" value="ECO:0007669"/>
    <property type="project" value="InterPro"/>
</dbReference>
<keyword evidence="3" id="KW-1185">Reference proteome</keyword>
<evidence type="ECO:0000313" key="2">
    <source>
        <dbReference type="EMBL" id="GEO12119.1"/>
    </source>
</evidence>
<dbReference type="PANTHER" id="PTHR38436:SF1">
    <property type="entry name" value="ESTER CYCLASE"/>
    <property type="match status" value="1"/>
</dbReference>
<reference evidence="2 3" key="1">
    <citation type="submission" date="2019-07" db="EMBL/GenBank/DDBJ databases">
        <title>Whole genome shotgun sequence of Segetibacter aerophilus NBRC 106135.</title>
        <authorList>
            <person name="Hosoyama A."/>
            <person name="Uohara A."/>
            <person name="Ohji S."/>
            <person name="Ichikawa N."/>
        </authorList>
    </citation>
    <scope>NUCLEOTIDE SEQUENCE [LARGE SCALE GENOMIC DNA]</scope>
    <source>
        <strain evidence="2 3">NBRC 106135</strain>
    </source>
</reference>